<feature type="domain" description="DUF5648" evidence="2">
    <location>
        <begin position="48"/>
        <end position="188"/>
    </location>
</feature>
<protein>
    <recommendedName>
        <fullName evidence="2">DUF5648 domain-containing protein</fullName>
    </recommendedName>
</protein>
<feature type="chain" id="PRO_5042088957" description="DUF5648 domain-containing protein" evidence="1">
    <location>
        <begin position="20"/>
        <end position="189"/>
    </location>
</feature>
<keyword evidence="4" id="KW-1185">Reference proteome</keyword>
<evidence type="ECO:0000313" key="3">
    <source>
        <dbReference type="EMBL" id="KAJ7647917.1"/>
    </source>
</evidence>
<evidence type="ECO:0000313" key="4">
    <source>
        <dbReference type="Proteomes" id="UP001221142"/>
    </source>
</evidence>
<dbReference type="AlphaFoldDB" id="A0AAD7CGI5"/>
<organism evidence="3 4">
    <name type="scientific">Roridomyces roridus</name>
    <dbReference type="NCBI Taxonomy" id="1738132"/>
    <lineage>
        <taxon>Eukaryota</taxon>
        <taxon>Fungi</taxon>
        <taxon>Dikarya</taxon>
        <taxon>Basidiomycota</taxon>
        <taxon>Agaricomycotina</taxon>
        <taxon>Agaricomycetes</taxon>
        <taxon>Agaricomycetidae</taxon>
        <taxon>Agaricales</taxon>
        <taxon>Marasmiineae</taxon>
        <taxon>Mycenaceae</taxon>
        <taxon>Roridomyces</taxon>
    </lineage>
</organism>
<dbReference type="EMBL" id="JARKIF010000002">
    <property type="protein sequence ID" value="KAJ7647917.1"/>
    <property type="molecule type" value="Genomic_DNA"/>
</dbReference>
<name>A0AAD7CGI5_9AGAR</name>
<evidence type="ECO:0000259" key="2">
    <source>
        <dbReference type="Pfam" id="PF18885"/>
    </source>
</evidence>
<dbReference type="Pfam" id="PF18885">
    <property type="entry name" value="DUF5648"/>
    <property type="match status" value="1"/>
</dbReference>
<sequence length="189" mass="21427">MNTLKFFLATVLLVAHAAAIVIHNSDQVVLRLDSKGAVVCPQSKPQKLYRLFNADIEHFFLTTSDSKISAAQADGYEIDGVAAHVFHKREPSTVPLYHLYNERTENHFFTHDELERNAALDDEGFEYHLETPIAGYLFPRRMCGAKPLWRLVKDGHHGLHRFYTTDPYERDAALVNEGYIDAGVAGYVH</sequence>
<evidence type="ECO:0000256" key="1">
    <source>
        <dbReference type="SAM" id="SignalP"/>
    </source>
</evidence>
<accession>A0AAD7CGI5</accession>
<comment type="caution">
    <text evidence="3">The sequence shown here is derived from an EMBL/GenBank/DDBJ whole genome shotgun (WGS) entry which is preliminary data.</text>
</comment>
<reference evidence="3" key="1">
    <citation type="submission" date="2023-03" db="EMBL/GenBank/DDBJ databases">
        <title>Massive genome expansion in bonnet fungi (Mycena s.s.) driven by repeated elements and novel gene families across ecological guilds.</title>
        <authorList>
            <consortium name="Lawrence Berkeley National Laboratory"/>
            <person name="Harder C.B."/>
            <person name="Miyauchi S."/>
            <person name="Viragh M."/>
            <person name="Kuo A."/>
            <person name="Thoen E."/>
            <person name="Andreopoulos B."/>
            <person name="Lu D."/>
            <person name="Skrede I."/>
            <person name="Drula E."/>
            <person name="Henrissat B."/>
            <person name="Morin E."/>
            <person name="Kohler A."/>
            <person name="Barry K."/>
            <person name="LaButti K."/>
            <person name="Morin E."/>
            <person name="Salamov A."/>
            <person name="Lipzen A."/>
            <person name="Mereny Z."/>
            <person name="Hegedus B."/>
            <person name="Baldrian P."/>
            <person name="Stursova M."/>
            <person name="Weitz H."/>
            <person name="Taylor A."/>
            <person name="Grigoriev I.V."/>
            <person name="Nagy L.G."/>
            <person name="Martin F."/>
            <person name="Kauserud H."/>
        </authorList>
    </citation>
    <scope>NUCLEOTIDE SEQUENCE</scope>
    <source>
        <strain evidence="3">9284</strain>
    </source>
</reference>
<dbReference type="InterPro" id="IPR043708">
    <property type="entry name" value="DUF5648"/>
</dbReference>
<proteinExistence type="predicted"/>
<feature type="signal peptide" evidence="1">
    <location>
        <begin position="1"/>
        <end position="19"/>
    </location>
</feature>
<keyword evidence="1" id="KW-0732">Signal</keyword>
<gene>
    <name evidence="3" type="ORF">FB45DRAFT_894758</name>
</gene>
<dbReference type="Proteomes" id="UP001221142">
    <property type="component" value="Unassembled WGS sequence"/>
</dbReference>